<accession>A0A6J7WAF3</accession>
<organism evidence="1">
    <name type="scientific">freshwater metagenome</name>
    <dbReference type="NCBI Taxonomy" id="449393"/>
    <lineage>
        <taxon>unclassified sequences</taxon>
        <taxon>metagenomes</taxon>
        <taxon>ecological metagenomes</taxon>
    </lineage>
</organism>
<reference evidence="1" key="1">
    <citation type="submission" date="2020-05" db="EMBL/GenBank/DDBJ databases">
        <authorList>
            <person name="Chiriac C."/>
            <person name="Salcher M."/>
            <person name="Ghai R."/>
            <person name="Kavagutti S V."/>
        </authorList>
    </citation>
    <scope>NUCLEOTIDE SEQUENCE</scope>
</reference>
<evidence type="ECO:0000313" key="1">
    <source>
        <dbReference type="EMBL" id="CAB5155115.1"/>
    </source>
</evidence>
<gene>
    <name evidence="1" type="ORF">UFOPK4444_00920</name>
</gene>
<dbReference type="EMBL" id="CAFBRZ010000050">
    <property type="protein sequence ID" value="CAB5155115.1"/>
    <property type="molecule type" value="Genomic_DNA"/>
</dbReference>
<proteinExistence type="predicted"/>
<name>A0A6J7WAF3_9ZZZZ</name>
<sequence>MANVAELFSIAAIKLLRVRFGPAALMACTAKNADVIPATMLLSKGAFLLYFSFTSINIAIYGSVESDGAGANESPFDPARNAAGTLFAVSVVASPPTEPKIHFGAYLYAYAFPRAAAVALDTPNRTTTSGAAACSLVIHVPATPATPCEPDAYGILTAKSTPACLKPLSASTPKSSSW</sequence>
<protein>
    <submittedName>
        <fullName evidence="1">Unannotated protein</fullName>
    </submittedName>
</protein>
<dbReference type="AlphaFoldDB" id="A0A6J7WAF3"/>